<dbReference type="AlphaFoldDB" id="A0A2T3JTT1"/>
<evidence type="ECO:0000313" key="3">
    <source>
        <dbReference type="EMBL" id="PSU52553.1"/>
    </source>
</evidence>
<name>A0A2T3JTT1_PHOPO</name>
<dbReference type="Proteomes" id="UP000241405">
    <property type="component" value="Unassembled WGS sequence"/>
</dbReference>
<keyword evidence="1" id="KW-0175">Coiled coil</keyword>
<evidence type="ECO:0000313" key="2">
    <source>
        <dbReference type="EMBL" id="PSU25910.1"/>
    </source>
</evidence>
<dbReference type="Proteomes" id="UP000241618">
    <property type="component" value="Unassembled WGS sequence"/>
</dbReference>
<accession>A0A2T3JTT1</accession>
<keyword evidence="4" id="KW-1185">Reference proteome</keyword>
<dbReference type="EMBL" id="PYMO01000005">
    <property type="protein sequence ID" value="PSU25910.1"/>
    <property type="molecule type" value="Genomic_DNA"/>
</dbReference>
<dbReference type="RefSeq" id="WP_107189747.1">
    <property type="nucleotide sequence ID" value="NZ_PYMP01000006.1"/>
</dbReference>
<evidence type="ECO:0000313" key="5">
    <source>
        <dbReference type="Proteomes" id="UP000241618"/>
    </source>
</evidence>
<organism evidence="3 5">
    <name type="scientific">Photobacterium phosphoreum</name>
    <dbReference type="NCBI Taxonomy" id="659"/>
    <lineage>
        <taxon>Bacteria</taxon>
        <taxon>Pseudomonadati</taxon>
        <taxon>Pseudomonadota</taxon>
        <taxon>Gammaproteobacteria</taxon>
        <taxon>Vibrionales</taxon>
        <taxon>Vibrionaceae</taxon>
        <taxon>Photobacterium</taxon>
    </lineage>
</organism>
<gene>
    <name evidence="3" type="ORF">C9J18_08345</name>
    <name evidence="2" type="ORF">CTM96_07285</name>
</gene>
<reference evidence="4 5" key="1">
    <citation type="submission" date="2018-03" db="EMBL/GenBank/DDBJ databases">
        <title>Whole genome sequencing of Histamine producing bacteria.</title>
        <authorList>
            <person name="Butler K."/>
        </authorList>
    </citation>
    <scope>NUCLEOTIDE SEQUENCE [LARGE SCALE GENOMIC DNA]</scope>
    <source>
        <strain evidence="3 5">FS-6.1</strain>
        <strain evidence="2 4">FS-6.2</strain>
    </source>
</reference>
<evidence type="ECO:0000313" key="4">
    <source>
        <dbReference type="Proteomes" id="UP000241405"/>
    </source>
</evidence>
<feature type="coiled-coil region" evidence="1">
    <location>
        <begin position="115"/>
        <end position="142"/>
    </location>
</feature>
<protein>
    <submittedName>
        <fullName evidence="3">Uncharacterized protein</fullName>
    </submittedName>
</protein>
<proteinExistence type="predicted"/>
<sequence length="464" mass="54768">MVSGCDNESHIDYSSFNITPEIIPHQKQQGFIITDTYSPFNTPLEFKNLEYTTKALINSNWLSNPHYLEDINNLIYQFNKIDIKSSAIFIQALNNSALIYKTNMIEVNILKRALQKDVNQKLNNYQQELASINTHLEIIKKDEKQYIEKINIIKIKIKEKQQHYTKLRRSLRRDLQTILLNHDLVFDLISNINFKYKKDKALYCPKYLDIYQNINVISSNDCIYYNKEELINKTPKQYQHQVNITFNKYIPELWKTMVKLNGYFESNCNKQVFDDYLQKDLMIANNNLIIKRTMKSEQNAQYAIKEYENKSKQLHLEMNINIDKSLLDDNNQVDISSAAFYKKLSLLLTNNTIKNPIVNFSLIYNNKNVVEKFTQQYATKILNEYPKTLSFHITNKGNFILPKIKENHYKIVIDIKESYSVIYNSYNLLAPPIDLTQQTPNTTIIEHNLNQIVSLKLFKQWYNG</sequence>
<comment type="caution">
    <text evidence="3">The sequence shown here is derived from an EMBL/GenBank/DDBJ whole genome shotgun (WGS) entry which is preliminary data.</text>
</comment>
<dbReference type="EMBL" id="PYMP01000006">
    <property type="protein sequence ID" value="PSU52553.1"/>
    <property type="molecule type" value="Genomic_DNA"/>
</dbReference>
<evidence type="ECO:0000256" key="1">
    <source>
        <dbReference type="SAM" id="Coils"/>
    </source>
</evidence>